<comment type="pathway">
    <text evidence="1 8">Amino-acid biosynthesis; L-isoleucine biosynthesis; L-isoleucine from 2-oxobutanoate: step 1/4.</text>
</comment>
<sequence>MTIKKHILSILVDNEPGVLSRIAGLFSGRGYNIDTLSVAQTMESTASRVTMETSGDEHIVEQIIKQLHKLINVITVVDLTEKRHVKRELALIKVHAKSEHRAEILRIVDIFRCRVVDVAQDYYTIEISGNEEKLMAIMDLLTPMGIIETARTGSIALSREKTTKRT</sequence>
<accession>C0QDD2</accession>
<dbReference type="HOGENOM" id="CLU_055003_1_3_7"/>
<dbReference type="NCBIfam" id="NF008864">
    <property type="entry name" value="PRK11895.1"/>
    <property type="match status" value="1"/>
</dbReference>
<dbReference type="EMBL" id="CP001087">
    <property type="protein sequence ID" value="ACN15196.1"/>
    <property type="molecule type" value="Genomic_DNA"/>
</dbReference>
<comment type="function">
    <text evidence="8">Catalyzes the conversion of 2 pyruvate molecules into acetolactate in the first common step of the biosynthetic pathway of the branched-amino acids such as leucine, isoleucine, and valine.</text>
</comment>
<dbReference type="GO" id="GO:0003984">
    <property type="term" value="F:acetolactate synthase activity"/>
    <property type="evidence" value="ECO:0007669"/>
    <property type="project" value="UniProtKB-UniRule"/>
</dbReference>
<dbReference type="PANTHER" id="PTHR30239">
    <property type="entry name" value="ACETOLACTATE SYNTHASE SMALL SUBUNIT"/>
    <property type="match status" value="1"/>
</dbReference>
<feature type="domain" description="ACT" evidence="9">
    <location>
        <begin position="7"/>
        <end position="81"/>
    </location>
</feature>
<evidence type="ECO:0000313" key="10">
    <source>
        <dbReference type="EMBL" id="ACN15196.1"/>
    </source>
</evidence>
<gene>
    <name evidence="10" type="primary">ilvH</name>
    <name evidence="10" type="ordered locus">HRM2_20980</name>
</gene>
<dbReference type="eggNOG" id="COG0440">
    <property type="taxonomic scope" value="Bacteria"/>
</dbReference>
<dbReference type="Gene3D" id="3.30.70.1150">
    <property type="entry name" value="ACT-like. Chain A, domain 2"/>
    <property type="match status" value="1"/>
</dbReference>
<dbReference type="KEGG" id="dat:HRM2_20980"/>
<evidence type="ECO:0000256" key="6">
    <source>
        <dbReference type="ARBA" id="ARBA00023304"/>
    </source>
</evidence>
<organism evidence="10 11">
    <name type="scientific">Desulforapulum autotrophicum (strain ATCC 43914 / DSM 3382 / VKM B-1955 / HRM2)</name>
    <name type="common">Desulfobacterium autotrophicum</name>
    <dbReference type="NCBI Taxonomy" id="177437"/>
    <lineage>
        <taxon>Bacteria</taxon>
        <taxon>Pseudomonadati</taxon>
        <taxon>Thermodesulfobacteriota</taxon>
        <taxon>Desulfobacteria</taxon>
        <taxon>Desulfobacterales</taxon>
        <taxon>Desulfobacteraceae</taxon>
        <taxon>Desulforapulum</taxon>
    </lineage>
</organism>
<dbReference type="GO" id="GO:0009097">
    <property type="term" value="P:isoleucine biosynthetic process"/>
    <property type="evidence" value="ECO:0007669"/>
    <property type="project" value="UniProtKB-UniRule"/>
</dbReference>
<evidence type="ECO:0000256" key="8">
    <source>
        <dbReference type="RuleBase" id="RU368092"/>
    </source>
</evidence>
<dbReference type="Pfam" id="PF10369">
    <property type="entry name" value="ALS_ss_C"/>
    <property type="match status" value="1"/>
</dbReference>
<evidence type="ECO:0000256" key="5">
    <source>
        <dbReference type="ARBA" id="ARBA00022605"/>
    </source>
</evidence>
<evidence type="ECO:0000256" key="4">
    <source>
        <dbReference type="ARBA" id="ARBA00011744"/>
    </source>
</evidence>
<keyword evidence="11" id="KW-1185">Reference proteome</keyword>
<dbReference type="InterPro" id="IPR027271">
    <property type="entry name" value="Acetolactate_synth/TF_NikR_C"/>
</dbReference>
<comment type="catalytic activity">
    <reaction evidence="7 8">
        <text>2 pyruvate + H(+) = (2S)-2-acetolactate + CO2</text>
        <dbReference type="Rhea" id="RHEA:25249"/>
        <dbReference type="ChEBI" id="CHEBI:15361"/>
        <dbReference type="ChEBI" id="CHEBI:15378"/>
        <dbReference type="ChEBI" id="CHEBI:16526"/>
        <dbReference type="ChEBI" id="CHEBI:58476"/>
        <dbReference type="EC" id="2.2.1.6"/>
    </reaction>
</comment>
<dbReference type="PANTHER" id="PTHR30239:SF0">
    <property type="entry name" value="ACETOLACTATE SYNTHASE SMALL SUBUNIT 1, CHLOROPLASTIC"/>
    <property type="match status" value="1"/>
</dbReference>
<keyword evidence="8 10" id="KW-0808">Transferase</keyword>
<evidence type="ECO:0000259" key="9">
    <source>
        <dbReference type="PROSITE" id="PS51671"/>
    </source>
</evidence>
<dbReference type="OrthoDB" id="9787365at2"/>
<dbReference type="UniPathway" id="UPA00047">
    <property type="reaction ID" value="UER00055"/>
</dbReference>
<evidence type="ECO:0000256" key="2">
    <source>
        <dbReference type="ARBA" id="ARBA00005025"/>
    </source>
</evidence>
<comment type="subunit">
    <text evidence="4 8">Dimer of large and small chains.</text>
</comment>
<dbReference type="STRING" id="177437.HRM2_20980"/>
<evidence type="ECO:0000256" key="7">
    <source>
        <dbReference type="ARBA" id="ARBA00048670"/>
    </source>
</evidence>
<dbReference type="EC" id="2.2.1.6" evidence="8"/>
<dbReference type="GO" id="GO:0005829">
    <property type="term" value="C:cytosol"/>
    <property type="evidence" value="ECO:0007669"/>
    <property type="project" value="TreeGrafter"/>
</dbReference>
<dbReference type="InterPro" id="IPR039557">
    <property type="entry name" value="AHAS_ACT"/>
</dbReference>
<dbReference type="InterPro" id="IPR054480">
    <property type="entry name" value="AHAS_small-like_ACT"/>
</dbReference>
<dbReference type="InterPro" id="IPR002912">
    <property type="entry name" value="ACT_dom"/>
</dbReference>
<dbReference type="Pfam" id="PF22629">
    <property type="entry name" value="ACT_AHAS_ss"/>
    <property type="match status" value="1"/>
</dbReference>
<dbReference type="PROSITE" id="PS51671">
    <property type="entry name" value="ACT"/>
    <property type="match status" value="1"/>
</dbReference>
<reference evidence="10 11" key="1">
    <citation type="journal article" date="2009" name="Environ. Microbiol.">
        <title>Genome sequence of Desulfobacterium autotrophicum HRM2, a marine sulfate reducer oxidizing organic carbon completely to carbon dioxide.</title>
        <authorList>
            <person name="Strittmatter A.W."/>
            <person name="Liesegang H."/>
            <person name="Rabus R."/>
            <person name="Decker I."/>
            <person name="Amann J."/>
            <person name="Andres S."/>
            <person name="Henne A."/>
            <person name="Fricke W.F."/>
            <person name="Martinez-Arias R."/>
            <person name="Bartels D."/>
            <person name="Goesmann A."/>
            <person name="Krause L."/>
            <person name="Puehler A."/>
            <person name="Klenk H.P."/>
            <person name="Richter M."/>
            <person name="Schuler M."/>
            <person name="Gloeckner F.O."/>
            <person name="Meyerdierks A."/>
            <person name="Gottschalk G."/>
            <person name="Amann R."/>
        </authorList>
    </citation>
    <scope>NUCLEOTIDE SEQUENCE [LARGE SCALE GENOMIC DNA]</scope>
    <source>
        <strain evidence="11">ATCC 43914 / DSM 3382 / HRM2</strain>
    </source>
</reference>
<dbReference type="GO" id="GO:1990610">
    <property type="term" value="F:acetolactate synthase regulator activity"/>
    <property type="evidence" value="ECO:0007669"/>
    <property type="project" value="UniProtKB-UniRule"/>
</dbReference>
<keyword evidence="6 8" id="KW-0100">Branched-chain amino acid biosynthesis</keyword>
<evidence type="ECO:0000256" key="1">
    <source>
        <dbReference type="ARBA" id="ARBA00004974"/>
    </source>
</evidence>
<dbReference type="AlphaFoldDB" id="C0QDD2"/>
<dbReference type="SUPFAM" id="SSF55021">
    <property type="entry name" value="ACT-like"/>
    <property type="match status" value="2"/>
</dbReference>
<evidence type="ECO:0000313" key="11">
    <source>
        <dbReference type="Proteomes" id="UP000000442"/>
    </source>
</evidence>
<dbReference type="RefSeq" id="WP_015903967.1">
    <property type="nucleotide sequence ID" value="NC_012108.1"/>
</dbReference>
<dbReference type="Proteomes" id="UP000000442">
    <property type="component" value="Chromosome"/>
</dbReference>
<dbReference type="NCBIfam" id="TIGR00119">
    <property type="entry name" value="acolac_sm"/>
    <property type="match status" value="1"/>
</dbReference>
<evidence type="ECO:0000256" key="3">
    <source>
        <dbReference type="ARBA" id="ARBA00006341"/>
    </source>
</evidence>
<proteinExistence type="inferred from homology"/>
<dbReference type="UniPathway" id="UPA00049">
    <property type="reaction ID" value="UER00059"/>
</dbReference>
<dbReference type="InterPro" id="IPR019455">
    <property type="entry name" value="Acetolactate_synth_ssu_C"/>
</dbReference>
<dbReference type="FunFam" id="3.30.70.260:FF:000001">
    <property type="entry name" value="Acetolactate synthase, small subunit"/>
    <property type="match status" value="1"/>
</dbReference>
<comment type="pathway">
    <text evidence="2 8">Amino-acid biosynthesis; L-valine biosynthesis; L-valine from pyruvate: step 1/4.</text>
</comment>
<protein>
    <recommendedName>
        <fullName evidence="8">Acetolactate synthase small subunit</fullName>
        <shortName evidence="8">AHAS</shortName>
        <shortName evidence="8">ALS</shortName>
        <ecNumber evidence="8">2.2.1.6</ecNumber>
    </recommendedName>
    <alternativeName>
        <fullName evidence="8">Acetohydroxy-acid synthase small subunit</fullName>
    </alternativeName>
</protein>
<keyword evidence="5 8" id="KW-0028">Amino-acid biosynthesis</keyword>
<dbReference type="GO" id="GO:0009099">
    <property type="term" value="P:L-valine biosynthetic process"/>
    <property type="evidence" value="ECO:0007669"/>
    <property type="project" value="UniProtKB-UniRule"/>
</dbReference>
<dbReference type="CDD" id="cd04878">
    <property type="entry name" value="ACT_AHAS"/>
    <property type="match status" value="1"/>
</dbReference>
<dbReference type="FunFam" id="3.30.70.1150:FF:000001">
    <property type="entry name" value="Acetolactate synthase small subunit"/>
    <property type="match status" value="1"/>
</dbReference>
<comment type="similarity">
    <text evidence="3 8">Belongs to the acetolactate synthase small subunit family.</text>
</comment>
<name>C0QDD2_DESAH</name>
<dbReference type="Gene3D" id="3.30.70.260">
    <property type="match status" value="1"/>
</dbReference>
<dbReference type="InterPro" id="IPR004789">
    <property type="entry name" value="Acetalactate_synth_ssu"/>
</dbReference>
<dbReference type="InterPro" id="IPR045865">
    <property type="entry name" value="ACT-like_dom_sf"/>
</dbReference>